<dbReference type="InterPro" id="IPR039420">
    <property type="entry name" value="WalR-like"/>
</dbReference>
<dbReference type="GO" id="GO:0000156">
    <property type="term" value="F:phosphorelay response regulator activity"/>
    <property type="evidence" value="ECO:0007669"/>
    <property type="project" value="TreeGrafter"/>
</dbReference>
<sequence length="238" mass="26717">MSRKIRILIAEDEPAITRILQRNLVAQKYEVLTTSDGAAALSIVEQKNPDLLLLDLGLPGMNGLDVCKNLRARSQLPLIIVISVRSKEQEKVRALDLGADDYIAKPFGIEEVMARVRVALRHSAAINPISDTAIFEIGPLRVDTARHHVQINAQDVKLTPTEYKLLVFFLHNQDKILTQQMLLQHIWGNEAAAQASYLHVYIAHLRRKLEPDTTGPRFFHTLSGVGYRFQSTLETAPL</sequence>
<organism evidence="6 7">
    <name type="scientific">Dictyobacter aurantiacus</name>
    <dbReference type="NCBI Taxonomy" id="1936993"/>
    <lineage>
        <taxon>Bacteria</taxon>
        <taxon>Bacillati</taxon>
        <taxon>Chloroflexota</taxon>
        <taxon>Ktedonobacteria</taxon>
        <taxon>Ktedonobacterales</taxon>
        <taxon>Dictyobacteraceae</taxon>
        <taxon>Dictyobacter</taxon>
    </lineage>
</organism>
<dbReference type="GO" id="GO:0005829">
    <property type="term" value="C:cytosol"/>
    <property type="evidence" value="ECO:0007669"/>
    <property type="project" value="TreeGrafter"/>
</dbReference>
<dbReference type="SMART" id="SM00448">
    <property type="entry name" value="REC"/>
    <property type="match status" value="1"/>
</dbReference>
<evidence type="ECO:0000313" key="6">
    <source>
        <dbReference type="EMBL" id="GCE07177.1"/>
    </source>
</evidence>
<keyword evidence="7" id="KW-1185">Reference proteome</keyword>
<dbReference type="InterPro" id="IPR011006">
    <property type="entry name" value="CheY-like_superfamily"/>
</dbReference>
<dbReference type="GO" id="GO:0032993">
    <property type="term" value="C:protein-DNA complex"/>
    <property type="evidence" value="ECO:0007669"/>
    <property type="project" value="TreeGrafter"/>
</dbReference>
<evidence type="ECO:0000256" key="1">
    <source>
        <dbReference type="ARBA" id="ARBA00023125"/>
    </source>
</evidence>
<dbReference type="EMBL" id="BIFQ01000001">
    <property type="protein sequence ID" value="GCE07177.1"/>
    <property type="molecule type" value="Genomic_DNA"/>
</dbReference>
<dbReference type="Gene3D" id="3.40.50.2300">
    <property type="match status" value="1"/>
</dbReference>
<dbReference type="PANTHER" id="PTHR48111">
    <property type="entry name" value="REGULATOR OF RPOS"/>
    <property type="match status" value="1"/>
</dbReference>
<gene>
    <name evidence="6" type="ORF">KDAU_45060</name>
</gene>
<dbReference type="Gene3D" id="6.10.250.690">
    <property type="match status" value="1"/>
</dbReference>
<feature type="DNA-binding region" description="OmpR/PhoB-type" evidence="3">
    <location>
        <begin position="132"/>
        <end position="231"/>
    </location>
</feature>
<dbReference type="Proteomes" id="UP000287224">
    <property type="component" value="Unassembled WGS sequence"/>
</dbReference>
<dbReference type="RefSeq" id="WP_126598223.1">
    <property type="nucleotide sequence ID" value="NZ_BIFQ01000001.1"/>
</dbReference>
<evidence type="ECO:0000256" key="3">
    <source>
        <dbReference type="PROSITE-ProRule" id="PRU01091"/>
    </source>
</evidence>
<comment type="caution">
    <text evidence="6">The sequence shown here is derived from an EMBL/GenBank/DDBJ whole genome shotgun (WGS) entry which is preliminary data.</text>
</comment>
<dbReference type="InterPro" id="IPR001789">
    <property type="entry name" value="Sig_transdc_resp-reg_receiver"/>
</dbReference>
<keyword evidence="2" id="KW-0597">Phosphoprotein</keyword>
<evidence type="ECO:0000256" key="2">
    <source>
        <dbReference type="PROSITE-ProRule" id="PRU00169"/>
    </source>
</evidence>
<dbReference type="GO" id="GO:0000976">
    <property type="term" value="F:transcription cis-regulatory region binding"/>
    <property type="evidence" value="ECO:0007669"/>
    <property type="project" value="TreeGrafter"/>
</dbReference>
<dbReference type="PROSITE" id="PS51755">
    <property type="entry name" value="OMPR_PHOB"/>
    <property type="match status" value="1"/>
</dbReference>
<dbReference type="GO" id="GO:0006355">
    <property type="term" value="P:regulation of DNA-templated transcription"/>
    <property type="evidence" value="ECO:0007669"/>
    <property type="project" value="InterPro"/>
</dbReference>
<evidence type="ECO:0000313" key="7">
    <source>
        <dbReference type="Proteomes" id="UP000287224"/>
    </source>
</evidence>
<evidence type="ECO:0000259" key="4">
    <source>
        <dbReference type="PROSITE" id="PS50110"/>
    </source>
</evidence>
<dbReference type="CDD" id="cd00383">
    <property type="entry name" value="trans_reg_C"/>
    <property type="match status" value="1"/>
</dbReference>
<dbReference type="AlphaFoldDB" id="A0A401ZJY8"/>
<protein>
    <submittedName>
        <fullName evidence="6">DNA-binding response regulator</fullName>
    </submittedName>
</protein>
<proteinExistence type="predicted"/>
<reference evidence="7" key="1">
    <citation type="submission" date="2018-12" db="EMBL/GenBank/DDBJ databases">
        <title>Tengunoibacter tsumagoiensis gen. nov., sp. nov., Dictyobacter kobayashii sp. nov., D. alpinus sp. nov., and D. joshuensis sp. nov. and description of Dictyobacteraceae fam. nov. within the order Ktedonobacterales isolated from Tengu-no-mugimeshi.</title>
        <authorList>
            <person name="Wang C.M."/>
            <person name="Zheng Y."/>
            <person name="Sakai Y."/>
            <person name="Toyoda A."/>
            <person name="Minakuchi Y."/>
            <person name="Abe K."/>
            <person name="Yokota A."/>
            <person name="Yabe S."/>
        </authorList>
    </citation>
    <scope>NUCLEOTIDE SEQUENCE [LARGE SCALE GENOMIC DNA]</scope>
    <source>
        <strain evidence="7">S-27</strain>
    </source>
</reference>
<accession>A0A401ZJY8</accession>
<dbReference type="SUPFAM" id="SSF52172">
    <property type="entry name" value="CheY-like"/>
    <property type="match status" value="1"/>
</dbReference>
<keyword evidence="1 3" id="KW-0238">DNA-binding</keyword>
<dbReference type="PROSITE" id="PS50110">
    <property type="entry name" value="RESPONSE_REGULATORY"/>
    <property type="match status" value="1"/>
</dbReference>
<evidence type="ECO:0000259" key="5">
    <source>
        <dbReference type="PROSITE" id="PS51755"/>
    </source>
</evidence>
<dbReference type="Pfam" id="PF00486">
    <property type="entry name" value="Trans_reg_C"/>
    <property type="match status" value="1"/>
</dbReference>
<dbReference type="InterPro" id="IPR036388">
    <property type="entry name" value="WH-like_DNA-bd_sf"/>
</dbReference>
<feature type="modified residue" description="4-aspartylphosphate" evidence="2">
    <location>
        <position position="55"/>
    </location>
</feature>
<dbReference type="SMART" id="SM00862">
    <property type="entry name" value="Trans_reg_C"/>
    <property type="match status" value="1"/>
</dbReference>
<dbReference type="Pfam" id="PF00072">
    <property type="entry name" value="Response_reg"/>
    <property type="match status" value="1"/>
</dbReference>
<dbReference type="OrthoDB" id="9790442at2"/>
<dbReference type="Gene3D" id="1.10.10.10">
    <property type="entry name" value="Winged helix-like DNA-binding domain superfamily/Winged helix DNA-binding domain"/>
    <property type="match status" value="1"/>
</dbReference>
<feature type="domain" description="OmpR/PhoB-type" evidence="5">
    <location>
        <begin position="132"/>
        <end position="231"/>
    </location>
</feature>
<feature type="domain" description="Response regulatory" evidence="4">
    <location>
        <begin position="6"/>
        <end position="120"/>
    </location>
</feature>
<name>A0A401ZJY8_9CHLR</name>
<dbReference type="PANTHER" id="PTHR48111:SF50">
    <property type="entry name" value="KDP OPERON TRANSCRIPTIONAL REGULATORY PROTEIN KDPE"/>
    <property type="match status" value="1"/>
</dbReference>
<dbReference type="InterPro" id="IPR001867">
    <property type="entry name" value="OmpR/PhoB-type_DNA-bd"/>
</dbReference>